<evidence type="ECO:0000313" key="2">
    <source>
        <dbReference type="EMBL" id="QNP47234.1"/>
    </source>
</evidence>
<evidence type="ECO:0000313" key="3">
    <source>
        <dbReference type="Proteomes" id="UP000516028"/>
    </source>
</evidence>
<name>A0A7H0GG18_9BURK</name>
<dbReference type="Proteomes" id="UP000516028">
    <property type="component" value="Chromosome"/>
</dbReference>
<evidence type="ECO:0000256" key="1">
    <source>
        <dbReference type="SAM" id="MobiDB-lite"/>
    </source>
</evidence>
<proteinExistence type="predicted"/>
<accession>A0A7H0GG18</accession>
<organism evidence="2 3">
    <name type="scientific">Diaphorobacter aerolatus</name>
    <dbReference type="NCBI Taxonomy" id="1288495"/>
    <lineage>
        <taxon>Bacteria</taxon>
        <taxon>Pseudomonadati</taxon>
        <taxon>Pseudomonadota</taxon>
        <taxon>Betaproteobacteria</taxon>
        <taxon>Burkholderiales</taxon>
        <taxon>Comamonadaceae</taxon>
        <taxon>Diaphorobacter</taxon>
    </lineage>
</organism>
<feature type="compositionally biased region" description="Basic and acidic residues" evidence="1">
    <location>
        <begin position="8"/>
        <end position="19"/>
    </location>
</feature>
<dbReference type="RefSeq" id="WP_187722947.1">
    <property type="nucleotide sequence ID" value="NZ_CP060783.1"/>
</dbReference>
<gene>
    <name evidence="2" type="ORF">H9K75_12665</name>
</gene>
<keyword evidence="3" id="KW-1185">Reference proteome</keyword>
<reference evidence="2 3" key="1">
    <citation type="submission" date="2020-08" db="EMBL/GenBank/DDBJ databases">
        <title>Genome sequence of Diaphorobacter aerolatus KACC 16536T.</title>
        <authorList>
            <person name="Hyun D.-W."/>
            <person name="Bae J.-W."/>
        </authorList>
    </citation>
    <scope>NUCLEOTIDE SEQUENCE [LARGE SCALE GENOMIC DNA]</scope>
    <source>
        <strain evidence="2 3">KACC 16536</strain>
    </source>
</reference>
<dbReference type="KEGG" id="daer:H9K75_12665"/>
<dbReference type="EMBL" id="CP060783">
    <property type="protein sequence ID" value="QNP47234.1"/>
    <property type="molecule type" value="Genomic_DNA"/>
</dbReference>
<protein>
    <submittedName>
        <fullName evidence="2">Uncharacterized protein</fullName>
    </submittedName>
</protein>
<dbReference type="AlphaFoldDB" id="A0A7H0GG18"/>
<feature type="region of interest" description="Disordered" evidence="1">
    <location>
        <begin position="1"/>
        <end position="47"/>
    </location>
</feature>
<sequence>MHWNELSEGEREKDRDAVRRLPQLLGVTAGQPPAQPVARASSPDVQA</sequence>